<gene>
    <name evidence="1" type="ORF">SeLEV6574_g00255</name>
</gene>
<dbReference type="AlphaFoldDB" id="A0A507DKU3"/>
<evidence type="ECO:0000313" key="2">
    <source>
        <dbReference type="Proteomes" id="UP000320475"/>
    </source>
</evidence>
<evidence type="ECO:0000313" key="1">
    <source>
        <dbReference type="EMBL" id="TPX51478.1"/>
    </source>
</evidence>
<proteinExistence type="predicted"/>
<dbReference type="Proteomes" id="UP000320475">
    <property type="component" value="Unassembled WGS sequence"/>
</dbReference>
<accession>A0A507DKU3</accession>
<protein>
    <submittedName>
        <fullName evidence="1">Uncharacterized protein</fullName>
    </submittedName>
</protein>
<organism evidence="1 2">
    <name type="scientific">Synchytrium endobioticum</name>
    <dbReference type="NCBI Taxonomy" id="286115"/>
    <lineage>
        <taxon>Eukaryota</taxon>
        <taxon>Fungi</taxon>
        <taxon>Fungi incertae sedis</taxon>
        <taxon>Chytridiomycota</taxon>
        <taxon>Chytridiomycota incertae sedis</taxon>
        <taxon>Chytridiomycetes</taxon>
        <taxon>Synchytriales</taxon>
        <taxon>Synchytriaceae</taxon>
        <taxon>Synchytrium</taxon>
    </lineage>
</organism>
<comment type="caution">
    <text evidence="1">The sequence shown here is derived from an EMBL/GenBank/DDBJ whole genome shotgun (WGS) entry which is preliminary data.</text>
</comment>
<reference evidence="1 2" key="1">
    <citation type="journal article" date="2019" name="Sci. Rep.">
        <title>Comparative genomics of chytrid fungi reveal insights into the obligate biotrophic and pathogenic lifestyle of Synchytrium endobioticum.</title>
        <authorList>
            <person name="van de Vossenberg B.T.L.H."/>
            <person name="Warris S."/>
            <person name="Nguyen H.D.T."/>
            <person name="van Gent-Pelzer M.P.E."/>
            <person name="Joly D.L."/>
            <person name="van de Geest H.C."/>
            <person name="Bonants P.J.M."/>
            <person name="Smith D.S."/>
            <person name="Levesque C.A."/>
            <person name="van der Lee T.A.J."/>
        </authorList>
    </citation>
    <scope>NUCLEOTIDE SEQUENCE [LARGE SCALE GENOMIC DNA]</scope>
    <source>
        <strain evidence="1 2">LEV6574</strain>
    </source>
</reference>
<name>A0A507DKU3_9FUNG</name>
<dbReference type="EMBL" id="QEAM01000004">
    <property type="protein sequence ID" value="TPX51478.1"/>
    <property type="molecule type" value="Genomic_DNA"/>
</dbReference>
<sequence length="90" mass="9611">MPVLVVGDGEFGWRAPHRASPAKSCFRTAAAAGALVVFSPERFASLASPRMHLGAITESSVKTSGRMKGGFVSARHTRHSSSEHYLEIAE</sequence>